<dbReference type="InterPro" id="IPR036890">
    <property type="entry name" value="HATPase_C_sf"/>
</dbReference>
<comment type="caution">
    <text evidence="9">The sequence shown here is derived from an EMBL/GenBank/DDBJ whole genome shotgun (WGS) entry which is preliminary data.</text>
</comment>
<dbReference type="InterPro" id="IPR036097">
    <property type="entry name" value="HisK_dim/P_sf"/>
</dbReference>
<dbReference type="CDD" id="cd17546">
    <property type="entry name" value="REC_hyHK_CKI1_RcsC-like"/>
    <property type="match status" value="1"/>
</dbReference>
<name>A0ABS5VZR2_9SPHN</name>
<keyword evidence="10" id="KW-1185">Reference proteome</keyword>
<dbReference type="SUPFAM" id="SSF52172">
    <property type="entry name" value="CheY-like"/>
    <property type="match status" value="1"/>
</dbReference>
<dbReference type="InterPro" id="IPR004358">
    <property type="entry name" value="Sig_transdc_His_kin-like_C"/>
</dbReference>
<dbReference type="Pfam" id="PF00512">
    <property type="entry name" value="HisKA"/>
    <property type="match status" value="1"/>
</dbReference>
<proteinExistence type="predicted"/>
<keyword evidence="5" id="KW-0418">Kinase</keyword>
<evidence type="ECO:0000313" key="10">
    <source>
        <dbReference type="Proteomes" id="UP000811255"/>
    </source>
</evidence>
<evidence type="ECO:0000259" key="8">
    <source>
        <dbReference type="PROSITE" id="PS50110"/>
    </source>
</evidence>
<dbReference type="CDD" id="cd00082">
    <property type="entry name" value="HisKA"/>
    <property type="match status" value="1"/>
</dbReference>
<dbReference type="Pfam" id="PF00072">
    <property type="entry name" value="Response_reg"/>
    <property type="match status" value="1"/>
</dbReference>
<comment type="catalytic activity">
    <reaction evidence="1">
        <text>ATP + protein L-histidine = ADP + protein N-phospho-L-histidine.</text>
        <dbReference type="EC" id="2.7.13.3"/>
    </reaction>
</comment>
<dbReference type="InterPro" id="IPR011006">
    <property type="entry name" value="CheY-like_superfamily"/>
</dbReference>
<evidence type="ECO:0000256" key="6">
    <source>
        <dbReference type="PROSITE-ProRule" id="PRU00169"/>
    </source>
</evidence>
<dbReference type="PANTHER" id="PTHR43047">
    <property type="entry name" value="TWO-COMPONENT HISTIDINE PROTEIN KINASE"/>
    <property type="match status" value="1"/>
</dbReference>
<dbReference type="Pfam" id="PF02518">
    <property type="entry name" value="HATPase_c"/>
    <property type="match status" value="1"/>
</dbReference>
<accession>A0ABS5VZR2</accession>
<dbReference type="SMART" id="SM00388">
    <property type="entry name" value="HisKA"/>
    <property type="match status" value="1"/>
</dbReference>
<dbReference type="Gene3D" id="3.40.50.2300">
    <property type="match status" value="1"/>
</dbReference>
<protein>
    <recommendedName>
        <fullName evidence="2">histidine kinase</fullName>
        <ecNumber evidence="2">2.7.13.3</ecNumber>
    </recommendedName>
</protein>
<evidence type="ECO:0000313" key="9">
    <source>
        <dbReference type="EMBL" id="MBT2133007.1"/>
    </source>
</evidence>
<reference evidence="9 10" key="1">
    <citation type="submission" date="2021-05" db="EMBL/GenBank/DDBJ databases">
        <title>Croceibacterium sp. LX-88 genome sequence.</title>
        <authorList>
            <person name="Luo X."/>
        </authorList>
    </citation>
    <scope>NUCLEOTIDE SEQUENCE [LARGE SCALE GENOMIC DNA]</scope>
    <source>
        <strain evidence="9 10">LX-88</strain>
    </source>
</reference>
<evidence type="ECO:0000256" key="2">
    <source>
        <dbReference type="ARBA" id="ARBA00012438"/>
    </source>
</evidence>
<dbReference type="EMBL" id="JAHFVK010000001">
    <property type="protein sequence ID" value="MBT2133007.1"/>
    <property type="molecule type" value="Genomic_DNA"/>
</dbReference>
<dbReference type="PROSITE" id="PS50110">
    <property type="entry name" value="RESPONSE_REGULATORY"/>
    <property type="match status" value="1"/>
</dbReference>
<dbReference type="Gene3D" id="3.30.565.10">
    <property type="entry name" value="Histidine kinase-like ATPase, C-terminal domain"/>
    <property type="match status" value="1"/>
</dbReference>
<dbReference type="InterPro" id="IPR005467">
    <property type="entry name" value="His_kinase_dom"/>
</dbReference>
<dbReference type="SUPFAM" id="SSF47384">
    <property type="entry name" value="Homodimeric domain of signal transducing histidine kinase"/>
    <property type="match status" value="1"/>
</dbReference>
<dbReference type="CDD" id="cd16922">
    <property type="entry name" value="HATPase_EvgS-ArcB-TorS-like"/>
    <property type="match status" value="1"/>
</dbReference>
<dbReference type="Proteomes" id="UP000811255">
    <property type="component" value="Unassembled WGS sequence"/>
</dbReference>
<sequence>MATMAALIAFDLSDREAEQLPMLALAIAGWCTAAGFGLVAIKKGREAEAASLEAATQSHRSLAAETANAAKSRYLANVSHEIRSPLNAIYGYAQLIERSDNQNAREAARVIKRSTEHLITLIEGLLDISLLENGMMRIRSDQVSLREFIDQTCWMMRPDAQAKDLDFRVELTGRIPELVRTDQSRLRQVLINLLSNAIKFTDRGSVTLKVRYSNQIAVFEVFDTGPGIQTADRERIFIPFERGEAEDQQRRPGVGLGLPITKAIVEILGGQIEVESEPGIGTCFRVTLMLGEVAGAFANAALRPATPVTALALDGRGRSILLVDDDPQQLSFMKALLAAQGFAVTAVPDGETAVCLCRQASFDLAMLDINLPGISGWETGHRVRELLGRDIRILMLSGNLQEAPKGSVEEPIHDRFLAKPVEFNALLEAVGELLEIACRPAPMPGKLPALHKSEGANPRALPHITRIREFLSIGHYRGVESALGELAEDVPEASDLVAFLLEKLDRFDLAAMARKLEAY</sequence>
<dbReference type="SMART" id="SM00387">
    <property type="entry name" value="HATPase_c"/>
    <property type="match status" value="1"/>
</dbReference>
<dbReference type="PRINTS" id="PR00344">
    <property type="entry name" value="BCTRLSENSOR"/>
</dbReference>
<feature type="domain" description="Response regulatory" evidence="8">
    <location>
        <begin position="319"/>
        <end position="434"/>
    </location>
</feature>
<dbReference type="EC" id="2.7.13.3" evidence="2"/>
<dbReference type="InterPro" id="IPR003661">
    <property type="entry name" value="HisK_dim/P_dom"/>
</dbReference>
<dbReference type="SMART" id="SM00448">
    <property type="entry name" value="REC"/>
    <property type="match status" value="1"/>
</dbReference>
<evidence type="ECO:0000256" key="5">
    <source>
        <dbReference type="ARBA" id="ARBA00022777"/>
    </source>
</evidence>
<feature type="modified residue" description="4-aspartylphosphate" evidence="6">
    <location>
        <position position="368"/>
    </location>
</feature>
<feature type="domain" description="Histidine kinase" evidence="7">
    <location>
        <begin position="77"/>
        <end position="292"/>
    </location>
</feature>
<organism evidence="9 10">
    <name type="scientific">Croceibacterium selenioxidans</name>
    <dbReference type="NCBI Taxonomy" id="2838833"/>
    <lineage>
        <taxon>Bacteria</taxon>
        <taxon>Pseudomonadati</taxon>
        <taxon>Pseudomonadota</taxon>
        <taxon>Alphaproteobacteria</taxon>
        <taxon>Sphingomonadales</taxon>
        <taxon>Erythrobacteraceae</taxon>
        <taxon>Croceibacterium</taxon>
    </lineage>
</organism>
<evidence type="ECO:0000259" key="7">
    <source>
        <dbReference type="PROSITE" id="PS50109"/>
    </source>
</evidence>
<dbReference type="PROSITE" id="PS50109">
    <property type="entry name" value="HIS_KIN"/>
    <property type="match status" value="1"/>
</dbReference>
<gene>
    <name evidence="9" type="ORF">KK137_01565</name>
</gene>
<dbReference type="InterPro" id="IPR003594">
    <property type="entry name" value="HATPase_dom"/>
</dbReference>
<evidence type="ECO:0000256" key="3">
    <source>
        <dbReference type="ARBA" id="ARBA00022553"/>
    </source>
</evidence>
<dbReference type="Gene3D" id="1.10.287.130">
    <property type="match status" value="1"/>
</dbReference>
<dbReference type="InterPro" id="IPR001789">
    <property type="entry name" value="Sig_transdc_resp-reg_receiver"/>
</dbReference>
<dbReference type="SUPFAM" id="SSF55874">
    <property type="entry name" value="ATPase domain of HSP90 chaperone/DNA topoisomerase II/histidine kinase"/>
    <property type="match status" value="1"/>
</dbReference>
<dbReference type="PANTHER" id="PTHR43047:SF72">
    <property type="entry name" value="OSMOSENSING HISTIDINE PROTEIN KINASE SLN1"/>
    <property type="match status" value="1"/>
</dbReference>
<keyword evidence="4" id="KW-0808">Transferase</keyword>
<keyword evidence="3 6" id="KW-0597">Phosphoprotein</keyword>
<evidence type="ECO:0000256" key="1">
    <source>
        <dbReference type="ARBA" id="ARBA00000085"/>
    </source>
</evidence>
<evidence type="ECO:0000256" key="4">
    <source>
        <dbReference type="ARBA" id="ARBA00022679"/>
    </source>
</evidence>